<evidence type="ECO:0000313" key="1">
    <source>
        <dbReference type="EMBL" id="ARS64514.1"/>
    </source>
</evidence>
<keyword evidence="2" id="KW-1185">Reference proteome</keyword>
<sequence length="507" mass="56773">MNKSQIVTFAVLSAFVLSVPFSTMPADAIPPNSYSNTYSAPGIIMKFCMNAATTMQDCDEKYSGYTHTDRIYVLIYANGYNEDPEKMDSIGLGQNGYGKISVTTRDATADEIAFTETGPDTGLFLGIVKMTGEKDFVVHDENGVEIKAMGMNMDNIMPMTMMGVTTYDWMKSAHDVAVKLPTGTQDGAVTVNWEANEDINIVKSATWEWRMGEIAFDKEQFIAGEPITFKLHDADLWIHHEDFHSYYIHAYSDSDLAGIYVPVQFIPNHDHGEKLGGGEIENIQLTEPASSSLIKYTPDGEYKLYFWWQPGGVIGVDKEYNINLMVHDGLTDVMESKLTYGMEIYLNGELIEKRTDRFADDGHAVEPIRFDERGTAKIVITDIFDGNVKQDFSFQVAPEAIVKQVVGKHASFTEGNIPEDWKGRMHGHYVDVLEGSFDVTFDDHSFTKNTLRVSDGDSIYIEYEDRTLPKDNDGLFGGPYSSADYVEIIAQTFVFDHVTGYVDNISE</sequence>
<dbReference type="KEGG" id="nct:NMSP_0895"/>
<dbReference type="AlphaFoldDB" id="A0A2Z2HKK1"/>
<dbReference type="OrthoDB" id="4177at2157"/>
<dbReference type="EMBL" id="CP021324">
    <property type="protein sequence ID" value="ARS64514.1"/>
    <property type="molecule type" value="Genomic_DNA"/>
</dbReference>
<reference evidence="1 2" key="1">
    <citation type="journal article" date="2017" name="Environ. Microbiol.">
        <title>Genome and epigenome of a novel marine Thaumarchaeota strain suggest viral infection, phosphorothioation DNA modification and multiple restriction systems.</title>
        <authorList>
            <person name="Ahlgren N.A."/>
            <person name="Chen Y."/>
            <person name="Needham D.M."/>
            <person name="Parada A.E."/>
            <person name="Sachdeva R."/>
            <person name="Trinh V."/>
            <person name="Chen T."/>
            <person name="Fuhrman J.A."/>
        </authorList>
    </citation>
    <scope>NUCLEOTIDE SEQUENCE [LARGE SCALE GENOMIC DNA]</scope>
    <source>
        <strain evidence="1 2">SPOT01</strain>
    </source>
</reference>
<dbReference type="Proteomes" id="UP000249949">
    <property type="component" value="Chromosome"/>
</dbReference>
<proteinExistence type="predicted"/>
<organism evidence="1 2">
    <name type="scientific">Candidatus Nitrosomarinus catalinensis</name>
    <dbReference type="NCBI Taxonomy" id="1898749"/>
    <lineage>
        <taxon>Archaea</taxon>
        <taxon>Nitrososphaerota</taxon>
        <taxon>Nitrososphaeria</taxon>
        <taxon>Nitrosopumilales</taxon>
        <taxon>Nitrosopumilaceae</taxon>
        <taxon>Candidatus Nitrosomarinus</taxon>
    </lineage>
</organism>
<protein>
    <submittedName>
        <fullName evidence="1">Uncharacterized protein</fullName>
    </submittedName>
</protein>
<dbReference type="GeneID" id="32901356"/>
<name>A0A2Z2HKK1_9ARCH</name>
<accession>A0A2Z2HKK1</accession>
<evidence type="ECO:0000313" key="2">
    <source>
        <dbReference type="Proteomes" id="UP000249949"/>
    </source>
</evidence>
<gene>
    <name evidence="1" type="ORF">NMSP_0895</name>
</gene>
<dbReference type="RefSeq" id="WP_086907603.1">
    <property type="nucleotide sequence ID" value="NZ_CP021324.1"/>
</dbReference>